<protein>
    <submittedName>
        <fullName evidence="1">Uncharacterized protein</fullName>
    </submittedName>
</protein>
<proteinExistence type="predicted"/>
<evidence type="ECO:0000313" key="1">
    <source>
        <dbReference type="EMBL" id="DAE09262.1"/>
    </source>
</evidence>
<dbReference type="EMBL" id="BK015484">
    <property type="protein sequence ID" value="DAE09262.1"/>
    <property type="molecule type" value="Genomic_DNA"/>
</dbReference>
<accession>A0A8S5PQ76</accession>
<name>A0A8S5PQ76_9CAUD</name>
<reference evidence="1" key="1">
    <citation type="journal article" date="2021" name="Proc. Natl. Acad. Sci. U.S.A.">
        <title>A Catalog of Tens of Thousands of Viruses from Human Metagenomes Reveals Hidden Associations with Chronic Diseases.</title>
        <authorList>
            <person name="Tisza M.J."/>
            <person name="Buck C.B."/>
        </authorList>
    </citation>
    <scope>NUCLEOTIDE SEQUENCE</scope>
    <source>
        <strain evidence="1">CtkJH11</strain>
    </source>
</reference>
<sequence>MVAFYVDKIKNKIMNPDTKQAWKLEDVPNLWREKTEKALAE</sequence>
<organism evidence="1">
    <name type="scientific">Siphoviridae sp. ctkJH11</name>
    <dbReference type="NCBI Taxonomy" id="2825641"/>
    <lineage>
        <taxon>Viruses</taxon>
        <taxon>Duplodnaviria</taxon>
        <taxon>Heunggongvirae</taxon>
        <taxon>Uroviricota</taxon>
        <taxon>Caudoviricetes</taxon>
    </lineage>
</organism>